<feature type="transmembrane region" description="Helical" evidence="1">
    <location>
        <begin position="117"/>
        <end position="138"/>
    </location>
</feature>
<keyword evidence="1" id="KW-0472">Membrane</keyword>
<feature type="domain" description="SPW repeat-containing integral membrane" evidence="2">
    <location>
        <begin position="34"/>
        <end position="130"/>
    </location>
</feature>
<evidence type="ECO:0000259" key="2">
    <source>
        <dbReference type="Pfam" id="PF03779"/>
    </source>
</evidence>
<evidence type="ECO:0000313" key="3">
    <source>
        <dbReference type="EMBL" id="QSB13819.1"/>
    </source>
</evidence>
<dbReference type="Pfam" id="PF03779">
    <property type="entry name" value="SPW"/>
    <property type="match status" value="1"/>
</dbReference>
<dbReference type="Proteomes" id="UP000662857">
    <property type="component" value="Chromosome"/>
</dbReference>
<organism evidence="3 4">
    <name type="scientific">Natronosporangium hydrolyticum</name>
    <dbReference type="NCBI Taxonomy" id="2811111"/>
    <lineage>
        <taxon>Bacteria</taxon>
        <taxon>Bacillati</taxon>
        <taxon>Actinomycetota</taxon>
        <taxon>Actinomycetes</taxon>
        <taxon>Micromonosporales</taxon>
        <taxon>Micromonosporaceae</taxon>
        <taxon>Natronosporangium</taxon>
    </lineage>
</organism>
<keyword evidence="1" id="KW-1133">Transmembrane helix</keyword>
<feature type="transmembrane region" description="Helical" evidence="1">
    <location>
        <begin position="32"/>
        <end position="51"/>
    </location>
</feature>
<reference evidence="3" key="1">
    <citation type="submission" date="2021-02" db="EMBL/GenBank/DDBJ databases">
        <title>Natrosporangium hydrolyticum gen. nov., sp. nov, a haloalkaliphilic actinobacterium from a soda solonchak soil.</title>
        <authorList>
            <person name="Sorokin D.Y."/>
            <person name="Khijniak T.V."/>
            <person name="Zakharycheva A.P."/>
            <person name="Boueva O.V."/>
            <person name="Ariskina E.V."/>
            <person name="Hahnke R.L."/>
            <person name="Bunk B."/>
            <person name="Sproer C."/>
            <person name="Schumann P."/>
            <person name="Evtushenko L.I."/>
            <person name="Kublanov I.V."/>
        </authorList>
    </citation>
    <scope>NUCLEOTIDE SEQUENCE</scope>
    <source>
        <strain evidence="3">DSM 106523</strain>
    </source>
</reference>
<evidence type="ECO:0000256" key="1">
    <source>
        <dbReference type="SAM" id="Phobius"/>
    </source>
</evidence>
<feature type="transmembrane region" description="Helical" evidence="1">
    <location>
        <begin position="57"/>
        <end position="80"/>
    </location>
</feature>
<protein>
    <submittedName>
        <fullName evidence="3">SPW repeat protein</fullName>
    </submittedName>
</protein>
<dbReference type="RefSeq" id="WP_239675930.1">
    <property type="nucleotide sequence ID" value="NZ_CP070499.1"/>
</dbReference>
<keyword evidence="1" id="KW-0812">Transmembrane</keyword>
<gene>
    <name evidence="3" type="ORF">JQS43_20020</name>
</gene>
<dbReference type="KEGG" id="nhy:JQS43_20020"/>
<name>A0A895YEI4_9ACTN</name>
<dbReference type="InterPro" id="IPR005530">
    <property type="entry name" value="SPW"/>
</dbReference>
<sequence>MDSPTRAMEQHPDIVAMRMRYERAAESPMTQITHGLIVLAGVYLAISPWVVGFSGQATITVNNLLTGIAVAVIAMGLASAFGRTHGLAFVVPLVGVWTIITPWVVSGNVDTTNVIVNNVIIGAVLVVLGLVGFTVGLVHQLRR</sequence>
<feature type="transmembrane region" description="Helical" evidence="1">
    <location>
        <begin position="87"/>
        <end position="105"/>
    </location>
</feature>
<dbReference type="AlphaFoldDB" id="A0A895YEI4"/>
<proteinExistence type="predicted"/>
<evidence type="ECO:0000313" key="4">
    <source>
        <dbReference type="Proteomes" id="UP000662857"/>
    </source>
</evidence>
<accession>A0A895YEI4</accession>
<keyword evidence="4" id="KW-1185">Reference proteome</keyword>
<dbReference type="EMBL" id="CP070499">
    <property type="protein sequence ID" value="QSB13819.1"/>
    <property type="molecule type" value="Genomic_DNA"/>
</dbReference>